<comment type="similarity">
    <text evidence="1">Belongs to the peptidase S45 family.</text>
</comment>
<feature type="binding site" evidence="5">
    <location>
        <position position="195"/>
    </location>
    <ligand>
        <name>Ca(2+)</name>
        <dbReference type="ChEBI" id="CHEBI:29108"/>
    </ligand>
</feature>
<evidence type="ECO:0000313" key="7">
    <source>
        <dbReference type="Proteomes" id="UP000233781"/>
    </source>
</evidence>
<dbReference type="InterPro" id="IPR014395">
    <property type="entry name" value="Pen/GL7ACA/AHL_acylase"/>
</dbReference>
<dbReference type="CDD" id="cd03747">
    <property type="entry name" value="Ntn_PGA_like"/>
    <property type="match status" value="1"/>
</dbReference>
<evidence type="ECO:0000256" key="4">
    <source>
        <dbReference type="PIRSR" id="PIRSR001227-1"/>
    </source>
</evidence>
<dbReference type="Gene3D" id="2.30.120.10">
    <property type="match status" value="1"/>
</dbReference>
<dbReference type="Gene3D" id="1.10.439.10">
    <property type="entry name" value="Penicillin Amidohydrolase, domain 1"/>
    <property type="match status" value="1"/>
</dbReference>
<proteinExistence type="inferred from homology"/>
<dbReference type="GO" id="GO:0046872">
    <property type="term" value="F:metal ion binding"/>
    <property type="evidence" value="ECO:0007669"/>
    <property type="project" value="UniProtKB-KW"/>
</dbReference>
<feature type="binding site" evidence="5">
    <location>
        <position position="371"/>
    </location>
    <ligand>
        <name>Ca(2+)</name>
        <dbReference type="ChEBI" id="CHEBI:29108"/>
    </ligand>
</feature>
<dbReference type="GO" id="GO:0016811">
    <property type="term" value="F:hydrolase activity, acting on carbon-nitrogen (but not peptide) bonds, in linear amides"/>
    <property type="evidence" value="ECO:0007669"/>
    <property type="project" value="InterPro"/>
</dbReference>
<dbReference type="Proteomes" id="UP000233781">
    <property type="component" value="Unassembled WGS sequence"/>
</dbReference>
<name>A0A2N3YL18_9MICO</name>
<keyword evidence="3" id="KW-0865">Zymogen</keyword>
<dbReference type="InterPro" id="IPR023343">
    <property type="entry name" value="Penicillin_amidase_dom1"/>
</dbReference>
<evidence type="ECO:0000256" key="2">
    <source>
        <dbReference type="ARBA" id="ARBA00022801"/>
    </source>
</evidence>
<dbReference type="Gene3D" id="3.60.20.10">
    <property type="entry name" value="Glutamine Phosphoribosylpyrophosphate, subunit 1, domain 1"/>
    <property type="match status" value="1"/>
</dbReference>
<keyword evidence="2" id="KW-0378">Hydrolase</keyword>
<protein>
    <submittedName>
        <fullName evidence="6">Penicillin amidase</fullName>
    </submittedName>
</protein>
<dbReference type="InterPro" id="IPR002692">
    <property type="entry name" value="S45"/>
</dbReference>
<feature type="active site" description="Nucleophile" evidence="4">
    <location>
        <position position="293"/>
    </location>
</feature>
<evidence type="ECO:0000313" key="6">
    <source>
        <dbReference type="EMBL" id="PKW27499.1"/>
    </source>
</evidence>
<keyword evidence="5" id="KW-0479">Metal-binding</keyword>
<dbReference type="GO" id="GO:0017000">
    <property type="term" value="P:antibiotic biosynthetic process"/>
    <property type="evidence" value="ECO:0007669"/>
    <property type="project" value="InterPro"/>
</dbReference>
<accession>A0A2N3YL18</accession>
<dbReference type="PANTHER" id="PTHR34218:SF4">
    <property type="entry name" value="ACYL-HOMOSERINE LACTONE ACYLASE QUIP"/>
    <property type="match status" value="1"/>
</dbReference>
<gene>
    <name evidence="6" type="ORF">ATL31_2344</name>
</gene>
<dbReference type="SUPFAM" id="SSF56235">
    <property type="entry name" value="N-terminal nucleophile aminohydrolases (Ntn hydrolases)"/>
    <property type="match status" value="1"/>
</dbReference>
<evidence type="ECO:0000256" key="1">
    <source>
        <dbReference type="ARBA" id="ARBA00006586"/>
    </source>
</evidence>
<dbReference type="Gene3D" id="1.10.1400.10">
    <property type="match status" value="1"/>
</dbReference>
<evidence type="ECO:0000256" key="3">
    <source>
        <dbReference type="ARBA" id="ARBA00023145"/>
    </source>
</evidence>
<comment type="cofactor">
    <cofactor evidence="5">
        <name>Ca(2+)</name>
        <dbReference type="ChEBI" id="CHEBI:29108"/>
    </cofactor>
    <text evidence="5">Binds 1 Ca(2+) ion per dimer.</text>
</comment>
<dbReference type="AlphaFoldDB" id="A0A2N3YL18"/>
<dbReference type="InterPro" id="IPR043146">
    <property type="entry name" value="Penicillin_amidase_N_B-knob"/>
</dbReference>
<keyword evidence="5" id="KW-0106">Calcium</keyword>
<comment type="caution">
    <text evidence="6">The sequence shown here is derived from an EMBL/GenBank/DDBJ whole genome shotgun (WGS) entry which is preliminary data.</text>
</comment>
<dbReference type="EMBL" id="PJNE01000001">
    <property type="protein sequence ID" value="PKW27499.1"/>
    <property type="molecule type" value="Genomic_DNA"/>
</dbReference>
<feature type="binding site" evidence="5">
    <location>
        <position position="374"/>
    </location>
    <ligand>
        <name>Ca(2+)</name>
        <dbReference type="ChEBI" id="CHEBI:29108"/>
    </ligand>
</feature>
<evidence type="ECO:0000256" key="5">
    <source>
        <dbReference type="PIRSR" id="PIRSR001227-2"/>
    </source>
</evidence>
<dbReference type="Pfam" id="PF01804">
    <property type="entry name" value="Penicil_amidase"/>
    <property type="match status" value="1"/>
</dbReference>
<dbReference type="PIRSF" id="PIRSF001227">
    <property type="entry name" value="Pen_acylase"/>
    <property type="match status" value="1"/>
</dbReference>
<organism evidence="6 7">
    <name type="scientific">Phycicoccus duodecadis</name>
    <dbReference type="NCBI Taxonomy" id="173053"/>
    <lineage>
        <taxon>Bacteria</taxon>
        <taxon>Bacillati</taxon>
        <taxon>Actinomycetota</taxon>
        <taxon>Actinomycetes</taxon>
        <taxon>Micrococcales</taxon>
        <taxon>Intrasporangiaceae</taxon>
        <taxon>Phycicoccus</taxon>
    </lineage>
</organism>
<dbReference type="InterPro" id="IPR029055">
    <property type="entry name" value="Ntn_hydrolases_N"/>
</dbReference>
<sequence length="877" mass="94599">MVRRLLLGALAVVLVVALVGAVIVVSTVRESLPNRSGQATLPGLGADVTVMRDGSGIPHLYGDSVTDLARAQGYVHAQERFFEMDLRRHITAGRLSELVGSAGLDTDKVIRTMGWRRVAEEELPTLEPETRQVLQAYADGVNRYLRGRSPSEVSLEYSVLGLQLPLGEIEEWSPVDSLAWLKAMAWDLRGDYTDELARAQLSGRLTPAQISQIYPAYQADQHPPILSADEWQPGRAAAGSALPSALASAVAAPAARRVVAGTTTPGARRAYAAVDAALRMVPQLVGRGEGIGSNSWVIAGSRTASGKPLLANDPHLGIGQPGIWIQNSLHCRTVSAQCPLDVSGFSFAGVPGVIIGHNDKIAWGFTNLGPDVSDFYLERVVGDTYQRDGAWKPLTTRQETIKIAGGADQTITVRSTVHGPVMSDVVQNAREAGARAPTTLEGDEAQSYAVSLAWTGLLPGRTADAILQLDLAQDFTEFRKAARSFAVPAQNLVYADTAGHIGYQAPGQVPVRRAAIPKSPPGYWPAPGWDSSYDWQGFVDQADLPWTLDPQDGMIVTANQAVVAGGSPFLTTEWDAGWRSTRIGQRLATLDKATPVDMASVQMDDADLFAQSLVPALLGVPLVAPESEPQSKDLLDFTEEARGLLRGWDRTTPAADSESSAAAAYYNAVWRNLCELLFDDELPAGLKADGGPRWRAAVQALLADPESAWWDNKLTPNVTEGKDEILRQALVQARLELTRELGKDPRGWDWGKLHRATLEHKVLGGEDVPAPVRWLFNEGPYDMPGGSAIVNANAWNASEGYEVTAAPSMRMVVDLSNLDRSTWINQTGVSGHAADDHYADQIQDWVDGTQRAWPFTRAAVEATDPQVLTLKPESSTP</sequence>
<dbReference type="InterPro" id="IPR043147">
    <property type="entry name" value="Penicillin_amidase_A-knob"/>
</dbReference>
<dbReference type="PANTHER" id="PTHR34218">
    <property type="entry name" value="PEPTIDASE S45 PENICILLIN AMIDASE"/>
    <property type="match status" value="1"/>
</dbReference>
<reference evidence="6 7" key="1">
    <citation type="submission" date="2017-12" db="EMBL/GenBank/DDBJ databases">
        <title>Sequencing the genomes of 1000 Actinobacteria strains.</title>
        <authorList>
            <person name="Klenk H.-P."/>
        </authorList>
    </citation>
    <scope>NUCLEOTIDE SEQUENCE [LARGE SCALE GENOMIC DNA]</scope>
    <source>
        <strain evidence="6 7">DSM 12806</strain>
    </source>
</reference>
<keyword evidence="7" id="KW-1185">Reference proteome</keyword>